<dbReference type="EMBL" id="JALNTZ010000009">
    <property type="protein sequence ID" value="KAJ3640750.1"/>
    <property type="molecule type" value="Genomic_DNA"/>
</dbReference>
<comment type="caution">
    <text evidence="2">The sequence shown here is derived from an EMBL/GenBank/DDBJ whole genome shotgun (WGS) entry which is preliminary data.</text>
</comment>
<protein>
    <submittedName>
        <fullName evidence="2">Uncharacterized protein</fullName>
    </submittedName>
</protein>
<evidence type="ECO:0000313" key="5">
    <source>
        <dbReference type="Proteomes" id="UP001168821"/>
    </source>
</evidence>
<name>A0AA38HNF8_9CUCU</name>
<sequence>MKCKKCKASLISGVKCNVCLSYYHTSCGKLLSKGKFNSEDVILCCNRPCSPFTEDTTPEPNDIIDLSNITEPVDATMFKYVMQQKDVIIEELRSKIDLLQEKICLLEQLEKERQKLSQSSITPVAAKQDKQKVNKENGGSSVKVSVKGLRSPAMSSKSPAMSSKSPAMSSKSPVMSSPNIKSIQPTMKVQPKALPKRHNDEWNLVEKKKRKAVVGCFAAAGCSLKAIPKLMDLHVYRLHPDTKKEDVLTFVKSHFPEAKCEELEAKHKGEYSSFKLSVYADNFGKALDPNIWPVGACVRKFFHFKKINE</sequence>
<dbReference type="EMBL" id="JALNTZ010000007">
    <property type="protein sequence ID" value="KAJ3644691.1"/>
    <property type="molecule type" value="Genomic_DNA"/>
</dbReference>
<proteinExistence type="predicted"/>
<evidence type="ECO:0000313" key="3">
    <source>
        <dbReference type="EMBL" id="KAJ3644691.1"/>
    </source>
</evidence>
<evidence type="ECO:0000313" key="4">
    <source>
        <dbReference type="EMBL" id="KAJ3650709.1"/>
    </source>
</evidence>
<organism evidence="2 5">
    <name type="scientific">Zophobas morio</name>
    <dbReference type="NCBI Taxonomy" id="2755281"/>
    <lineage>
        <taxon>Eukaryota</taxon>
        <taxon>Metazoa</taxon>
        <taxon>Ecdysozoa</taxon>
        <taxon>Arthropoda</taxon>
        <taxon>Hexapoda</taxon>
        <taxon>Insecta</taxon>
        <taxon>Pterygota</taxon>
        <taxon>Neoptera</taxon>
        <taxon>Endopterygota</taxon>
        <taxon>Coleoptera</taxon>
        <taxon>Polyphaga</taxon>
        <taxon>Cucujiformia</taxon>
        <taxon>Tenebrionidae</taxon>
        <taxon>Zophobas</taxon>
    </lineage>
</organism>
<accession>A0AA38HNF8</accession>
<reference evidence="2" key="1">
    <citation type="journal article" date="2023" name="G3 (Bethesda)">
        <title>Whole genome assemblies of Zophobas morio and Tenebrio molitor.</title>
        <authorList>
            <person name="Kaur S."/>
            <person name="Stinson S.A."/>
            <person name="diCenzo G.C."/>
        </authorList>
    </citation>
    <scope>NUCLEOTIDE SEQUENCE</scope>
    <source>
        <strain evidence="2">QUZm001</strain>
    </source>
</reference>
<keyword evidence="5" id="KW-1185">Reference proteome</keyword>
<dbReference type="EMBL" id="JALNTZ010000005">
    <property type="protein sequence ID" value="KAJ3650709.1"/>
    <property type="molecule type" value="Genomic_DNA"/>
</dbReference>
<evidence type="ECO:0000313" key="2">
    <source>
        <dbReference type="EMBL" id="KAJ3640750.1"/>
    </source>
</evidence>
<feature type="region of interest" description="Disordered" evidence="1">
    <location>
        <begin position="116"/>
        <end position="180"/>
    </location>
</feature>
<evidence type="ECO:0000256" key="1">
    <source>
        <dbReference type="SAM" id="MobiDB-lite"/>
    </source>
</evidence>
<dbReference type="AlphaFoldDB" id="A0AA38HNF8"/>
<dbReference type="Proteomes" id="UP001168821">
    <property type="component" value="Unassembled WGS sequence"/>
</dbReference>
<feature type="compositionally biased region" description="Low complexity" evidence="1">
    <location>
        <begin position="151"/>
        <end position="178"/>
    </location>
</feature>
<gene>
    <name evidence="4" type="ORF">Zmor_016791</name>
    <name evidence="3" type="ORF">Zmor_022401</name>
    <name evidence="2" type="ORF">Zmor_027293</name>
</gene>